<dbReference type="Pfam" id="PF18962">
    <property type="entry name" value="Por_Secre_tail"/>
    <property type="match status" value="1"/>
</dbReference>
<gene>
    <name evidence="4" type="ordered locus">Oweho_0839</name>
</gene>
<name>G8R2P7_OWEHD</name>
<dbReference type="KEGG" id="oho:Oweho_0839"/>
<feature type="domain" description="Rax2-like C-terminal" evidence="2">
    <location>
        <begin position="196"/>
        <end position="340"/>
    </location>
</feature>
<protein>
    <submittedName>
        <fullName evidence="4">Uncharacterized protein</fullName>
    </submittedName>
</protein>
<evidence type="ECO:0000313" key="4">
    <source>
        <dbReference type="EMBL" id="AEV31852.1"/>
    </source>
</evidence>
<organism evidence="4 5">
    <name type="scientific">Owenweeksia hongkongensis (strain DSM 17368 / CIP 108786 / JCM 12287 / NRRL B-23963 / UST20020801)</name>
    <dbReference type="NCBI Taxonomy" id="926562"/>
    <lineage>
        <taxon>Bacteria</taxon>
        <taxon>Pseudomonadati</taxon>
        <taxon>Bacteroidota</taxon>
        <taxon>Flavobacteriia</taxon>
        <taxon>Flavobacteriales</taxon>
        <taxon>Owenweeksiaceae</taxon>
        <taxon>Owenweeksia</taxon>
    </lineage>
</organism>
<dbReference type="AlphaFoldDB" id="G8R2P7"/>
<feature type="domain" description="Secretion system C-terminal sorting" evidence="3">
    <location>
        <begin position="551"/>
        <end position="617"/>
    </location>
</feature>
<dbReference type="InterPro" id="IPR026444">
    <property type="entry name" value="Secre_tail"/>
</dbReference>
<keyword evidence="5" id="KW-1185">Reference proteome</keyword>
<reference evidence="4 5" key="1">
    <citation type="journal article" date="2012" name="Stand. Genomic Sci.">
        <title>Genome sequence of the orange-pigmented seawater bacterium Owenweeksia hongkongensis type strain (UST20020801(T)).</title>
        <authorList>
            <person name="Riedel T."/>
            <person name="Held B."/>
            <person name="Nolan M."/>
            <person name="Lucas S."/>
            <person name="Lapidus A."/>
            <person name="Tice H."/>
            <person name="Del Rio T.G."/>
            <person name="Cheng J.F."/>
            <person name="Han C."/>
            <person name="Tapia R."/>
            <person name="Goodwin L.A."/>
            <person name="Pitluck S."/>
            <person name="Liolios K."/>
            <person name="Mavromatis K."/>
            <person name="Pagani I."/>
            <person name="Ivanova N."/>
            <person name="Mikhailova N."/>
            <person name="Pati A."/>
            <person name="Chen A."/>
            <person name="Palaniappan K."/>
            <person name="Rohde M."/>
            <person name="Tindall B.J."/>
            <person name="Detter J.C."/>
            <person name="Goker M."/>
            <person name="Woyke T."/>
            <person name="Bristow J."/>
            <person name="Eisen J.A."/>
            <person name="Markowitz V."/>
            <person name="Hugenholtz P."/>
            <person name="Klenk H.P."/>
            <person name="Kyrpides N.C."/>
        </authorList>
    </citation>
    <scope>NUCLEOTIDE SEQUENCE</scope>
    <source>
        <strain evidence="5">DSM 17368 / JCM 12287 / NRRL B-23963</strain>
    </source>
</reference>
<dbReference type="STRING" id="926562.Oweho_0839"/>
<evidence type="ECO:0000259" key="3">
    <source>
        <dbReference type="Pfam" id="PF18962"/>
    </source>
</evidence>
<dbReference type="HOGENOM" id="CLU_430076_0_0_10"/>
<proteinExistence type="predicted"/>
<evidence type="ECO:0000313" key="5">
    <source>
        <dbReference type="Proteomes" id="UP000005631"/>
    </source>
</evidence>
<dbReference type="InterPro" id="IPR024982">
    <property type="entry name" value="Rax2-like_C"/>
</dbReference>
<dbReference type="NCBIfam" id="TIGR04183">
    <property type="entry name" value="Por_Secre_tail"/>
    <property type="match status" value="1"/>
</dbReference>
<dbReference type="OrthoDB" id="1466022at2"/>
<dbReference type="RefSeq" id="WP_014201213.1">
    <property type="nucleotide sequence ID" value="NC_016599.1"/>
</dbReference>
<dbReference type="Pfam" id="PF12768">
    <property type="entry name" value="Rax2"/>
    <property type="match status" value="1"/>
</dbReference>
<dbReference type="eggNOG" id="COG2849">
    <property type="taxonomic scope" value="Bacteria"/>
</dbReference>
<evidence type="ECO:0000256" key="1">
    <source>
        <dbReference type="ARBA" id="ARBA00022729"/>
    </source>
</evidence>
<sequence>MYIDQLGQGIKTILLTIFMSLSLSIYAHNHNQTTTYFSHLSEINKEWLNHKEVSPKGNISFNSDADRIQLHLNLVVKYLTSNRASNLNSTQLANRASMLAELQKYIDKKVFPVNKYHSARQPYFVDDIGTNCAVGQMIYISGYEHLVSKISEEHNYDYIQDIKTEGLTEWANEFGFTIDELKWIQPGYPPSAKIEQVLGGTNGSVNKLEYNFYNGSLTIAGEFTELNNLPCLNVGFYHNNQLACLGTGVDGIIYDVIHESGAVYVFGDLNHNGETYPGAKYDGSTWSYIEIPNRDGAMCTSAHSAGIGHLLEMAINHDSIPGHQEIWHFLNDSTWEKKAKVKGTILDILASSYGRVHVGHLDTVMVYNSNSIVDTTLTVNNVLINTNYSNIWYGIGSSVSDTVNAVAYIGGALIFGGTCSYQPGSNNICLSRYFNSTLQPLFLNNYGTENFSIKAISYYSGNELTFGGDVNFMQPMGTFGSKIATYNLVHNYIKPIALLDKPVNSLAHLDGDLYIGGSFQTNLGVQNINFLAREVTSVGTNEFSANENFQVYPNPFTSSLHLIGIENGISYSLLSINGQTLKKGIVMNEEITDLDFLTNGVYLLRIESSNGHIVRRIFK</sequence>
<accession>G8R2P7</accession>
<keyword evidence="1" id="KW-0732">Signal</keyword>
<evidence type="ECO:0000259" key="2">
    <source>
        <dbReference type="Pfam" id="PF12768"/>
    </source>
</evidence>
<dbReference type="Proteomes" id="UP000005631">
    <property type="component" value="Chromosome"/>
</dbReference>
<dbReference type="EMBL" id="CP003156">
    <property type="protein sequence ID" value="AEV31852.1"/>
    <property type="molecule type" value="Genomic_DNA"/>
</dbReference>